<gene>
    <name evidence="1" type="ORF">SMAX5B_008105</name>
</gene>
<dbReference type="EMBL" id="CP026262">
    <property type="protein sequence ID" value="AWP20482.1"/>
    <property type="molecule type" value="Genomic_DNA"/>
</dbReference>
<dbReference type="Proteomes" id="UP000246464">
    <property type="component" value="Chromosome 20"/>
</dbReference>
<accession>A0A2U9D113</accession>
<sequence>WTGYDVTQIIIFSYLKSLGCDSSWDQTQTPGLRTDDEQLLLHTKEESVIEWSSGEFS</sequence>
<protein>
    <submittedName>
        <fullName evidence="1">Uncharacterized protein</fullName>
    </submittedName>
</protein>
<evidence type="ECO:0000313" key="2">
    <source>
        <dbReference type="Proteomes" id="UP000246464"/>
    </source>
</evidence>
<feature type="non-terminal residue" evidence="1">
    <location>
        <position position="1"/>
    </location>
</feature>
<dbReference type="AlphaFoldDB" id="A0A2U9D113"/>
<name>A0A2U9D113_SCOMX</name>
<keyword evidence="2" id="KW-1185">Reference proteome</keyword>
<feature type="non-terminal residue" evidence="1">
    <location>
        <position position="57"/>
    </location>
</feature>
<reference evidence="1 2" key="1">
    <citation type="submission" date="2017-12" db="EMBL/GenBank/DDBJ databases">
        <title>Integrating genomic resources of turbot (Scophthalmus maximus) in depth evaluation of genetic and physical mapping variation across individuals.</title>
        <authorList>
            <person name="Martinez P."/>
        </authorList>
    </citation>
    <scope>NUCLEOTIDE SEQUENCE [LARGE SCALE GENOMIC DNA]</scope>
</reference>
<proteinExistence type="predicted"/>
<organism evidence="1 2">
    <name type="scientific">Scophthalmus maximus</name>
    <name type="common">Turbot</name>
    <name type="synonym">Psetta maxima</name>
    <dbReference type="NCBI Taxonomy" id="52904"/>
    <lineage>
        <taxon>Eukaryota</taxon>
        <taxon>Metazoa</taxon>
        <taxon>Chordata</taxon>
        <taxon>Craniata</taxon>
        <taxon>Vertebrata</taxon>
        <taxon>Euteleostomi</taxon>
        <taxon>Actinopterygii</taxon>
        <taxon>Neopterygii</taxon>
        <taxon>Teleostei</taxon>
        <taxon>Neoteleostei</taxon>
        <taxon>Acanthomorphata</taxon>
        <taxon>Carangaria</taxon>
        <taxon>Pleuronectiformes</taxon>
        <taxon>Pleuronectoidei</taxon>
        <taxon>Scophthalmidae</taxon>
        <taxon>Scophthalmus</taxon>
    </lineage>
</organism>
<evidence type="ECO:0000313" key="1">
    <source>
        <dbReference type="EMBL" id="AWP20482.1"/>
    </source>
</evidence>